<feature type="region of interest" description="Disordered" evidence="1">
    <location>
        <begin position="38"/>
        <end position="62"/>
    </location>
</feature>
<dbReference type="AlphaFoldDB" id="A0ABC9HFL9"/>
<reference evidence="2 3" key="1">
    <citation type="submission" date="2024-10" db="EMBL/GenBank/DDBJ databases">
        <authorList>
            <person name="Ryan C."/>
        </authorList>
    </citation>
    <scope>NUCLEOTIDE SEQUENCE [LARGE SCALE GENOMIC DNA]</scope>
</reference>
<gene>
    <name evidence="2" type="ORF">URODEC1_LOCUS125953</name>
</gene>
<dbReference type="PANTHER" id="PTHR33085:SF113">
    <property type="entry name" value="OS05G0126000 PROTEIN"/>
    <property type="match status" value="1"/>
</dbReference>
<comment type="caution">
    <text evidence="2">The sequence shown here is derived from an EMBL/GenBank/DDBJ whole genome shotgun (WGS) entry which is preliminary data.</text>
</comment>
<dbReference type="EMBL" id="CAXIPR030007086">
    <property type="protein sequence ID" value="CAM0153228.1"/>
    <property type="molecule type" value="Genomic_DNA"/>
</dbReference>
<keyword evidence="3" id="KW-1185">Reference proteome</keyword>
<evidence type="ECO:0000313" key="3">
    <source>
        <dbReference type="Proteomes" id="UP001497457"/>
    </source>
</evidence>
<dbReference type="Pfam" id="PF07893">
    <property type="entry name" value="DUF1668"/>
    <property type="match status" value="2"/>
</dbReference>
<evidence type="ECO:0000256" key="1">
    <source>
        <dbReference type="SAM" id="MobiDB-lite"/>
    </source>
</evidence>
<evidence type="ECO:0000313" key="2">
    <source>
        <dbReference type="EMBL" id="CAM0153228.1"/>
    </source>
</evidence>
<accession>A0ABC9HFL9</accession>
<dbReference type="InterPro" id="IPR012871">
    <property type="entry name" value="DUF1668_ORYSA"/>
</dbReference>
<sequence length="349" mass="38841">MIRRRFVNLVAYNYSTGERSLHRLDAAKHLFYPSTAKAEAAHAKEEDNNGGNPKPPKIGSLRQLPLPSLRFETFATASNNDMDMDGESMVLLNSHSSEGKILHASDDGEDGWAVLYDADSGSATTMPYIEGPLGSEPTFISVAGAGKEEGSLYAMTNHYLEHSFHSSTVRSYTVVDGGRTICASIESKGTYWFDTRSHEWQKAGDWVLPFQGRAEYISELDTWFVIQPYNDHLCASSDLATAMADHRAPTLQHVWKYLDLPYESEYIVLKGRLRGISLRRSRNWSPDSVDLLNLGGGRFCIATVIQDQRTVSFGYESDTETEAEFVVLSGLEVVCDMMPAIEKKGGSEW</sequence>
<dbReference type="PANTHER" id="PTHR33085">
    <property type="entry name" value="OS12G0113100 PROTEIN-RELATED"/>
    <property type="match status" value="1"/>
</dbReference>
<dbReference type="Proteomes" id="UP001497457">
    <property type="component" value="Unassembled WGS sequence"/>
</dbReference>
<protein>
    <submittedName>
        <fullName evidence="2">Uncharacterized protein</fullName>
    </submittedName>
</protein>
<proteinExistence type="predicted"/>
<name>A0ABC9HFL9_9POAL</name>
<organism evidence="2 3">
    <name type="scientific">Urochloa decumbens</name>
    <dbReference type="NCBI Taxonomy" id="240449"/>
    <lineage>
        <taxon>Eukaryota</taxon>
        <taxon>Viridiplantae</taxon>
        <taxon>Streptophyta</taxon>
        <taxon>Embryophyta</taxon>
        <taxon>Tracheophyta</taxon>
        <taxon>Spermatophyta</taxon>
        <taxon>Magnoliopsida</taxon>
        <taxon>Liliopsida</taxon>
        <taxon>Poales</taxon>
        <taxon>Poaceae</taxon>
        <taxon>PACMAD clade</taxon>
        <taxon>Panicoideae</taxon>
        <taxon>Panicodae</taxon>
        <taxon>Paniceae</taxon>
        <taxon>Melinidinae</taxon>
        <taxon>Urochloa</taxon>
    </lineage>
</organism>